<keyword evidence="4" id="KW-1185">Reference proteome</keyword>
<reference evidence="3" key="1">
    <citation type="submission" date="2018-04" db="EMBL/GenBank/DDBJ databases">
        <title>Whole genome sequencing of Hypsizygus marmoreus.</title>
        <authorList>
            <person name="Choi I.-G."/>
            <person name="Min B."/>
            <person name="Kim J.-G."/>
            <person name="Kim S."/>
            <person name="Oh Y.-L."/>
            <person name="Kong W.-S."/>
            <person name="Park H."/>
            <person name="Jeong J."/>
            <person name="Song E.-S."/>
        </authorList>
    </citation>
    <scope>NUCLEOTIDE SEQUENCE [LARGE SCALE GENOMIC DNA]</scope>
    <source>
        <strain evidence="3">51987-8</strain>
    </source>
</reference>
<sequence>MSHTSPASLLVWAIICCLLGVFLIFHLWSFDRFKCLKWNSGPSSGAFKRVMTYSYLLSVPLIGSYAVGFAAIKYTEGFTDHPVLGIIPKPHQLWGPIAHRAIFPLMLMFSIGWSFEMVTHLEELCFWLFLVNAGSAQQDWFHSLYFKTWVLGSAIAVIYMPLVTIFTRSDPLKSEAYTFLAGSLGSLSLTLWFTPILWTFPTFLNNLRSEGVDINTIVRLTKFSELNTIRVVFRFLFTVPLLILGVDGVRPHHHINESMFWTDFLAMVAGFGCSISSGITLVIFFPRSIEGEIAARDASKERKRTRSLGKTASIFDSRIHTRSNMTQSMNTNYGAPAGTSGTYLLTSSPVKQHFPLETESYDEHVDESEMRTVQPPGSTDKYWNDEERDVLPGLPPIRPNRRKGHDVELGGIDASLTEDNLSKHTRASNLNPMVHNFTSPINLAYAGNGQNHSNDSWLTFNRH</sequence>
<feature type="transmembrane region" description="Helical" evidence="2">
    <location>
        <begin position="231"/>
        <end position="249"/>
    </location>
</feature>
<feature type="transmembrane region" description="Helical" evidence="2">
    <location>
        <begin position="149"/>
        <end position="167"/>
    </location>
</feature>
<feature type="transmembrane region" description="Helical" evidence="2">
    <location>
        <begin position="179"/>
        <end position="200"/>
    </location>
</feature>
<evidence type="ECO:0000313" key="4">
    <source>
        <dbReference type="Proteomes" id="UP000076154"/>
    </source>
</evidence>
<feature type="transmembrane region" description="Helical" evidence="2">
    <location>
        <begin position="9"/>
        <end position="30"/>
    </location>
</feature>
<feature type="compositionally biased region" description="Basic and acidic residues" evidence="1">
    <location>
        <begin position="361"/>
        <end position="370"/>
    </location>
</feature>
<gene>
    <name evidence="3" type="ORF">Hypma_007400</name>
</gene>
<accession>A0A369JXP4</accession>
<feature type="transmembrane region" description="Helical" evidence="2">
    <location>
        <begin position="261"/>
        <end position="285"/>
    </location>
</feature>
<name>A0A369JXP4_HYPMA</name>
<feature type="transmembrane region" description="Helical" evidence="2">
    <location>
        <begin position="50"/>
        <end position="72"/>
    </location>
</feature>
<keyword evidence="2" id="KW-0812">Transmembrane</keyword>
<keyword evidence="2" id="KW-1133">Transmembrane helix</keyword>
<comment type="caution">
    <text evidence="3">The sequence shown here is derived from an EMBL/GenBank/DDBJ whole genome shotgun (WGS) entry which is preliminary data.</text>
</comment>
<evidence type="ECO:0000313" key="3">
    <source>
        <dbReference type="EMBL" id="RDB25145.1"/>
    </source>
</evidence>
<keyword evidence="2" id="KW-0472">Membrane</keyword>
<dbReference type="EMBL" id="LUEZ02000041">
    <property type="protein sequence ID" value="RDB25145.1"/>
    <property type="molecule type" value="Genomic_DNA"/>
</dbReference>
<dbReference type="InParanoid" id="A0A369JXP4"/>
<organism evidence="3 4">
    <name type="scientific">Hypsizygus marmoreus</name>
    <name type="common">White beech mushroom</name>
    <name type="synonym">Agaricus marmoreus</name>
    <dbReference type="NCBI Taxonomy" id="39966"/>
    <lineage>
        <taxon>Eukaryota</taxon>
        <taxon>Fungi</taxon>
        <taxon>Dikarya</taxon>
        <taxon>Basidiomycota</taxon>
        <taxon>Agaricomycotina</taxon>
        <taxon>Agaricomycetes</taxon>
        <taxon>Agaricomycetidae</taxon>
        <taxon>Agaricales</taxon>
        <taxon>Tricholomatineae</taxon>
        <taxon>Lyophyllaceae</taxon>
        <taxon>Hypsizygus</taxon>
    </lineage>
</organism>
<dbReference type="Proteomes" id="UP000076154">
    <property type="component" value="Unassembled WGS sequence"/>
</dbReference>
<protein>
    <submittedName>
        <fullName evidence="3">Uncharacterized protein</fullName>
    </submittedName>
</protein>
<evidence type="ECO:0000256" key="1">
    <source>
        <dbReference type="SAM" id="MobiDB-lite"/>
    </source>
</evidence>
<dbReference type="OrthoDB" id="2384193at2759"/>
<dbReference type="AlphaFoldDB" id="A0A369JXP4"/>
<proteinExistence type="predicted"/>
<evidence type="ECO:0000256" key="2">
    <source>
        <dbReference type="SAM" id="Phobius"/>
    </source>
</evidence>
<feature type="region of interest" description="Disordered" evidence="1">
    <location>
        <begin position="360"/>
        <end position="383"/>
    </location>
</feature>
<dbReference type="STRING" id="39966.A0A369JXP4"/>